<organism evidence="1 2">
    <name type="scientific">Georgenia faecalis</name>
    <dbReference type="NCBI Taxonomy" id="2483799"/>
    <lineage>
        <taxon>Bacteria</taxon>
        <taxon>Bacillati</taxon>
        <taxon>Actinomycetota</taxon>
        <taxon>Actinomycetes</taxon>
        <taxon>Micrococcales</taxon>
        <taxon>Bogoriellaceae</taxon>
        <taxon>Georgenia</taxon>
    </lineage>
</organism>
<evidence type="ECO:0000313" key="2">
    <source>
        <dbReference type="Proteomes" id="UP001595955"/>
    </source>
</evidence>
<keyword evidence="2" id="KW-1185">Reference proteome</keyword>
<evidence type="ECO:0000313" key="1">
    <source>
        <dbReference type="EMBL" id="MFC4555249.1"/>
    </source>
</evidence>
<reference evidence="2" key="1">
    <citation type="journal article" date="2019" name="Int. J. Syst. Evol. Microbiol.">
        <title>The Global Catalogue of Microorganisms (GCM) 10K type strain sequencing project: providing services to taxonomists for standard genome sequencing and annotation.</title>
        <authorList>
            <consortium name="The Broad Institute Genomics Platform"/>
            <consortium name="The Broad Institute Genome Sequencing Center for Infectious Disease"/>
            <person name="Wu L."/>
            <person name="Ma J."/>
        </authorList>
    </citation>
    <scope>NUCLEOTIDE SEQUENCE [LARGE SCALE GENOMIC DNA]</scope>
    <source>
        <strain evidence="2">JCM 3369</strain>
    </source>
</reference>
<name>A0ABV9DAL1_9MICO</name>
<accession>A0ABV9DAL1</accession>
<protein>
    <submittedName>
        <fullName evidence="1">Uncharacterized protein</fullName>
    </submittedName>
</protein>
<dbReference type="Proteomes" id="UP001595955">
    <property type="component" value="Unassembled WGS sequence"/>
</dbReference>
<dbReference type="RefSeq" id="WP_122823718.1">
    <property type="nucleotide sequence ID" value="NZ_CP033325.1"/>
</dbReference>
<gene>
    <name evidence="1" type="ORF">ACFO3F_08305</name>
</gene>
<comment type="caution">
    <text evidence="1">The sequence shown here is derived from an EMBL/GenBank/DDBJ whole genome shotgun (WGS) entry which is preliminary data.</text>
</comment>
<proteinExistence type="predicted"/>
<dbReference type="EMBL" id="JBHSGF010000005">
    <property type="protein sequence ID" value="MFC4555249.1"/>
    <property type="molecule type" value="Genomic_DNA"/>
</dbReference>
<sequence length="167" mass="18717">MLKRRRTARLPDSFARHLDGERSLVAAELAGDGWAVVTKPALVVVGEEGVRLRAPWHHIENGKWDGDARTFTITWSDRGRPEEVLTLADDDVERFTTSLRERVQSSVIHAETLTLAGGQVRATVRRDEDGSLYSQLTAFGTLTGTDDEQRQIDELERRARRAVGLPE</sequence>